<evidence type="ECO:0000256" key="1">
    <source>
        <dbReference type="SAM" id="Phobius"/>
    </source>
</evidence>
<gene>
    <name evidence="2" type="ORF">MNBD_ALPHA05-1731</name>
</gene>
<keyword evidence="1" id="KW-1133">Transmembrane helix</keyword>
<organism evidence="2">
    <name type="scientific">hydrothermal vent metagenome</name>
    <dbReference type="NCBI Taxonomy" id="652676"/>
    <lineage>
        <taxon>unclassified sequences</taxon>
        <taxon>metagenomes</taxon>
        <taxon>ecological metagenomes</taxon>
    </lineage>
</organism>
<keyword evidence="1 2" id="KW-0812">Transmembrane</keyword>
<sequence length="124" mass="13230">MWRCLAIGYISSILARQGGTAAALAVSVWLISVVLYDLVLLGALVPDAGGYFSKTIFPWLLLANPADAFRLFNMTALELGSGATGLSELETALPFGTALPLIFLFGWIALALSLADIAFRRLQP</sequence>
<evidence type="ECO:0000313" key="2">
    <source>
        <dbReference type="EMBL" id="VAV97139.1"/>
    </source>
</evidence>
<dbReference type="Pfam" id="PF12679">
    <property type="entry name" value="ABC2_membrane_2"/>
    <property type="match status" value="1"/>
</dbReference>
<dbReference type="AlphaFoldDB" id="A0A3B0RYQ6"/>
<dbReference type="GO" id="GO:0005886">
    <property type="term" value="C:plasma membrane"/>
    <property type="evidence" value="ECO:0007669"/>
    <property type="project" value="UniProtKB-SubCell"/>
</dbReference>
<proteinExistence type="predicted"/>
<feature type="transmembrane region" description="Helical" evidence="1">
    <location>
        <begin position="98"/>
        <end position="119"/>
    </location>
</feature>
<name>A0A3B0RYQ6_9ZZZZ</name>
<feature type="transmembrane region" description="Helical" evidence="1">
    <location>
        <begin position="21"/>
        <end position="45"/>
    </location>
</feature>
<protein>
    <submittedName>
        <fullName evidence="2">Nitrous oxide reductase maturation transmembrane protein NosY</fullName>
    </submittedName>
</protein>
<dbReference type="EMBL" id="UOEH01000218">
    <property type="protein sequence ID" value="VAV97139.1"/>
    <property type="molecule type" value="Genomic_DNA"/>
</dbReference>
<accession>A0A3B0RYQ6</accession>
<dbReference type="GO" id="GO:0140359">
    <property type="term" value="F:ABC-type transporter activity"/>
    <property type="evidence" value="ECO:0007669"/>
    <property type="project" value="InterPro"/>
</dbReference>
<keyword evidence="1" id="KW-0472">Membrane</keyword>
<reference evidence="2" key="1">
    <citation type="submission" date="2018-06" db="EMBL/GenBank/DDBJ databases">
        <authorList>
            <person name="Zhirakovskaya E."/>
        </authorList>
    </citation>
    <scope>NUCLEOTIDE SEQUENCE</scope>
</reference>